<gene>
    <name evidence="4" type="ORF">Godav_024773</name>
</gene>
<dbReference type="PANTHER" id="PTHR31286">
    <property type="entry name" value="GLYCINE-RICH CELL WALL STRUCTURAL PROTEIN 1.8-LIKE"/>
    <property type="match status" value="1"/>
</dbReference>
<feature type="region of interest" description="Disordered" evidence="2">
    <location>
        <begin position="325"/>
        <end position="346"/>
    </location>
</feature>
<comment type="caution">
    <text evidence="4">The sequence shown here is derived from an EMBL/GenBank/DDBJ whole genome shotgun (WGS) entry which is preliminary data.</text>
</comment>
<dbReference type="InterPro" id="IPR040256">
    <property type="entry name" value="At4g02000-like"/>
</dbReference>
<dbReference type="Proteomes" id="UP000593561">
    <property type="component" value="Unassembled WGS sequence"/>
</dbReference>
<feature type="domain" description="CCHC-type" evidence="3">
    <location>
        <begin position="154"/>
        <end position="167"/>
    </location>
</feature>
<proteinExistence type="predicted"/>
<evidence type="ECO:0000313" key="4">
    <source>
        <dbReference type="EMBL" id="MBA0637652.1"/>
    </source>
</evidence>
<evidence type="ECO:0000256" key="2">
    <source>
        <dbReference type="SAM" id="MobiDB-lite"/>
    </source>
</evidence>
<sequence>MGESGGDNREQRDEISFLSEELIQLSVKGSRVVPDDKPTLICTIWIGQNLYLIVFELEEDLEVIMEGRPWLFRKSLILFDRLTQSVERSQICLNSFPVWLKIGPCLPEFDKKDLLHTIGVTFGGKPLRRGIFVSLDNKSQRWISFKYEKLPLFCFGCGRLGHEIPDCVVLSAAEKSKVKDDPPFTMALKAESNLVGKEVIQFNDLSKKDRAQVSYTGDSENGRIVDIINGEANNFKEVLYGRSEVGDEEKMLKNQVDVAIAISDEKMVDNTSSPVINSNSTKKMSWKRIAPGQRGTQRVDENGNKKRKATEGILEIFNVEDDYGDGIKRQKKEQEKDLGDMLAETM</sequence>
<dbReference type="PANTHER" id="PTHR31286:SF167">
    <property type="entry name" value="OS09G0268800 PROTEIN"/>
    <property type="match status" value="1"/>
</dbReference>
<name>A0A7J8THL8_GOSDV</name>
<feature type="compositionally biased region" description="Basic and acidic residues" evidence="2">
    <location>
        <begin position="325"/>
        <end position="339"/>
    </location>
</feature>
<keyword evidence="1" id="KW-0479">Metal-binding</keyword>
<dbReference type="InterPro" id="IPR025836">
    <property type="entry name" value="Zn_knuckle_CX2CX4HX4C"/>
</dbReference>
<organism evidence="4 5">
    <name type="scientific">Gossypium davidsonii</name>
    <name type="common">Davidson's cotton</name>
    <name type="synonym">Gossypium klotzschianum subsp. davidsonii</name>
    <dbReference type="NCBI Taxonomy" id="34287"/>
    <lineage>
        <taxon>Eukaryota</taxon>
        <taxon>Viridiplantae</taxon>
        <taxon>Streptophyta</taxon>
        <taxon>Embryophyta</taxon>
        <taxon>Tracheophyta</taxon>
        <taxon>Spermatophyta</taxon>
        <taxon>Magnoliopsida</taxon>
        <taxon>eudicotyledons</taxon>
        <taxon>Gunneridae</taxon>
        <taxon>Pentapetalae</taxon>
        <taxon>rosids</taxon>
        <taxon>malvids</taxon>
        <taxon>Malvales</taxon>
        <taxon>Malvaceae</taxon>
        <taxon>Malvoideae</taxon>
        <taxon>Gossypium</taxon>
    </lineage>
</organism>
<feature type="non-terminal residue" evidence="4">
    <location>
        <position position="346"/>
    </location>
</feature>
<dbReference type="EMBL" id="JABFAC010248865">
    <property type="protein sequence ID" value="MBA0637652.1"/>
    <property type="molecule type" value="Genomic_DNA"/>
</dbReference>
<dbReference type="GO" id="GO:0003676">
    <property type="term" value="F:nucleic acid binding"/>
    <property type="evidence" value="ECO:0007669"/>
    <property type="project" value="InterPro"/>
</dbReference>
<dbReference type="PROSITE" id="PS50158">
    <property type="entry name" value="ZF_CCHC"/>
    <property type="match status" value="1"/>
</dbReference>
<evidence type="ECO:0000256" key="1">
    <source>
        <dbReference type="PROSITE-ProRule" id="PRU00047"/>
    </source>
</evidence>
<dbReference type="Pfam" id="PF14392">
    <property type="entry name" value="zf-CCHC_4"/>
    <property type="match status" value="1"/>
</dbReference>
<dbReference type="GO" id="GO:0008270">
    <property type="term" value="F:zinc ion binding"/>
    <property type="evidence" value="ECO:0007669"/>
    <property type="project" value="UniProtKB-KW"/>
</dbReference>
<evidence type="ECO:0000259" key="3">
    <source>
        <dbReference type="PROSITE" id="PS50158"/>
    </source>
</evidence>
<dbReference type="InterPro" id="IPR001878">
    <property type="entry name" value="Znf_CCHC"/>
</dbReference>
<dbReference type="AlphaFoldDB" id="A0A7J8THL8"/>
<keyword evidence="5" id="KW-1185">Reference proteome</keyword>
<accession>A0A7J8THL8</accession>
<protein>
    <recommendedName>
        <fullName evidence="3">CCHC-type domain-containing protein</fullName>
    </recommendedName>
</protein>
<keyword evidence="1" id="KW-0862">Zinc</keyword>
<evidence type="ECO:0000313" key="5">
    <source>
        <dbReference type="Proteomes" id="UP000593561"/>
    </source>
</evidence>
<keyword evidence="1" id="KW-0863">Zinc-finger</keyword>
<reference evidence="4 5" key="1">
    <citation type="journal article" date="2019" name="Genome Biol. Evol.">
        <title>Insights into the evolution of the New World diploid cottons (Gossypium, subgenus Houzingenia) based on genome sequencing.</title>
        <authorList>
            <person name="Grover C.E."/>
            <person name="Arick M.A. 2nd"/>
            <person name="Thrash A."/>
            <person name="Conover J.L."/>
            <person name="Sanders W.S."/>
            <person name="Peterson D.G."/>
            <person name="Frelichowski J.E."/>
            <person name="Scheffler J.A."/>
            <person name="Scheffler B.E."/>
            <person name="Wendel J.F."/>
        </authorList>
    </citation>
    <scope>NUCLEOTIDE SEQUENCE [LARGE SCALE GENOMIC DNA]</scope>
    <source>
        <strain evidence="4">27</strain>
        <tissue evidence="4">Leaf</tissue>
    </source>
</reference>